<dbReference type="AlphaFoldDB" id="A0A1H4GX81"/>
<feature type="transmembrane region" description="Helical" evidence="1">
    <location>
        <begin position="95"/>
        <end position="114"/>
    </location>
</feature>
<dbReference type="GO" id="GO:0016020">
    <property type="term" value="C:membrane"/>
    <property type="evidence" value="ECO:0007669"/>
    <property type="project" value="InterPro"/>
</dbReference>
<feature type="transmembrane region" description="Helical" evidence="1">
    <location>
        <begin position="208"/>
        <end position="226"/>
    </location>
</feature>
<sequence length="281" mass="29747">MDNLHILAILWAIGSTFTWGTGDFTGGLAARKHNVYSVLLTAQLISLLPLILLTVSLETAVLNSSDLLLGCIAGLFGVIGLLNLYSGLASGRMSIVTPLAAMVACTIPVLVSVFTEGIPSLMQTGGFALALLAVWLLSSDGKHITASTTELRFALLSGLGFAGVFICLNATSGETALWPVLASRITSVTALSLYVVSQKRWHTPPLRFIPLIAVTGLLDTAGNYFFVMAGQHGRLDVITSVASLYPAVTVLWAWLLLKERLNLLQTLGIILALTAITLIAT</sequence>
<feature type="transmembrane region" description="Helical" evidence="1">
    <location>
        <begin position="177"/>
        <end position="196"/>
    </location>
</feature>
<dbReference type="STRING" id="525918.SAMN05660964_03788"/>
<reference evidence="3 4" key="1">
    <citation type="submission" date="2016-10" db="EMBL/GenBank/DDBJ databases">
        <authorList>
            <person name="de Groot N.N."/>
        </authorList>
    </citation>
    <scope>NUCLEOTIDE SEQUENCE [LARGE SCALE GENOMIC DNA]</scope>
    <source>
        <strain evidence="3 4">DSM 21228</strain>
    </source>
</reference>
<keyword evidence="4" id="KW-1185">Reference proteome</keyword>
<feature type="domain" description="EamA" evidence="2">
    <location>
        <begin position="153"/>
        <end position="280"/>
    </location>
</feature>
<dbReference type="Gene3D" id="1.10.3730.20">
    <property type="match status" value="1"/>
</dbReference>
<dbReference type="Pfam" id="PF00892">
    <property type="entry name" value="EamA"/>
    <property type="match status" value="2"/>
</dbReference>
<evidence type="ECO:0000313" key="3">
    <source>
        <dbReference type="EMBL" id="SEB14167.1"/>
    </source>
</evidence>
<dbReference type="SUPFAM" id="SSF103481">
    <property type="entry name" value="Multidrug resistance efflux transporter EmrE"/>
    <property type="match status" value="1"/>
</dbReference>
<feature type="domain" description="EamA" evidence="2">
    <location>
        <begin position="7"/>
        <end position="138"/>
    </location>
</feature>
<accession>A0A1H4GX81</accession>
<dbReference type="OrthoDB" id="5417329at2"/>
<feature type="transmembrane region" description="Helical" evidence="1">
    <location>
        <begin position="67"/>
        <end position="88"/>
    </location>
</feature>
<evidence type="ECO:0000259" key="2">
    <source>
        <dbReference type="Pfam" id="PF00892"/>
    </source>
</evidence>
<keyword evidence="1" id="KW-0812">Transmembrane</keyword>
<feature type="transmembrane region" description="Helical" evidence="1">
    <location>
        <begin position="263"/>
        <end position="280"/>
    </location>
</feature>
<evidence type="ECO:0000313" key="4">
    <source>
        <dbReference type="Proteomes" id="UP000199397"/>
    </source>
</evidence>
<feature type="transmembrane region" description="Helical" evidence="1">
    <location>
        <begin position="151"/>
        <end position="171"/>
    </location>
</feature>
<protein>
    <submittedName>
        <fullName evidence="3">Uncharacterized membrane protein</fullName>
    </submittedName>
</protein>
<feature type="transmembrane region" description="Helical" evidence="1">
    <location>
        <begin position="35"/>
        <end position="55"/>
    </location>
</feature>
<feature type="transmembrane region" description="Helical" evidence="1">
    <location>
        <begin position="6"/>
        <end position="28"/>
    </location>
</feature>
<feature type="transmembrane region" description="Helical" evidence="1">
    <location>
        <begin position="120"/>
        <end position="139"/>
    </location>
</feature>
<dbReference type="InterPro" id="IPR000620">
    <property type="entry name" value="EamA_dom"/>
</dbReference>
<evidence type="ECO:0000256" key="1">
    <source>
        <dbReference type="SAM" id="Phobius"/>
    </source>
</evidence>
<keyword evidence="1" id="KW-0472">Membrane</keyword>
<name>A0A1H4GX81_9GAMM</name>
<dbReference type="Proteomes" id="UP000199397">
    <property type="component" value="Unassembled WGS sequence"/>
</dbReference>
<dbReference type="RefSeq" id="WP_093071173.1">
    <property type="nucleotide sequence ID" value="NZ_FNQP01000049.1"/>
</dbReference>
<proteinExistence type="predicted"/>
<feature type="transmembrane region" description="Helical" evidence="1">
    <location>
        <begin position="238"/>
        <end position="256"/>
    </location>
</feature>
<dbReference type="EMBL" id="FNQP01000049">
    <property type="protein sequence ID" value="SEB14167.1"/>
    <property type="molecule type" value="Genomic_DNA"/>
</dbReference>
<dbReference type="InterPro" id="IPR037185">
    <property type="entry name" value="EmrE-like"/>
</dbReference>
<gene>
    <name evidence="3" type="ORF">SAMN05660964_03788</name>
</gene>
<organism evidence="3 4">
    <name type="scientific">Thiothrix caldifontis</name>
    <dbReference type="NCBI Taxonomy" id="525918"/>
    <lineage>
        <taxon>Bacteria</taxon>
        <taxon>Pseudomonadati</taxon>
        <taxon>Pseudomonadota</taxon>
        <taxon>Gammaproteobacteria</taxon>
        <taxon>Thiotrichales</taxon>
        <taxon>Thiotrichaceae</taxon>
        <taxon>Thiothrix</taxon>
    </lineage>
</organism>
<keyword evidence="1" id="KW-1133">Transmembrane helix</keyword>